<dbReference type="SUPFAM" id="SSF88723">
    <property type="entry name" value="PIN domain-like"/>
    <property type="match status" value="1"/>
</dbReference>
<evidence type="ECO:0008006" key="3">
    <source>
        <dbReference type="Google" id="ProtNLM"/>
    </source>
</evidence>
<organism evidence="1 2">
    <name type="scientific">Candidatus Roizmanbacteria bacterium GW2011_GWA2_32_13</name>
    <dbReference type="NCBI Taxonomy" id="1618475"/>
    <lineage>
        <taxon>Bacteria</taxon>
        <taxon>Candidatus Roizmaniibacteriota</taxon>
    </lineage>
</organism>
<reference evidence="1 2" key="1">
    <citation type="journal article" date="2015" name="Nature">
        <title>rRNA introns, odd ribosomes, and small enigmatic genomes across a large radiation of phyla.</title>
        <authorList>
            <person name="Brown C.T."/>
            <person name="Hug L.A."/>
            <person name="Thomas B.C."/>
            <person name="Sharon I."/>
            <person name="Castelle C.J."/>
            <person name="Singh A."/>
            <person name="Wilkins M.J."/>
            <person name="Williams K.H."/>
            <person name="Banfield J.F."/>
        </authorList>
    </citation>
    <scope>NUCLEOTIDE SEQUENCE [LARGE SCALE GENOMIC DNA]</scope>
</reference>
<dbReference type="EMBL" id="LBOK01000006">
    <property type="protein sequence ID" value="KKP37159.1"/>
    <property type="molecule type" value="Genomic_DNA"/>
</dbReference>
<dbReference type="Gene3D" id="3.40.50.1010">
    <property type="entry name" value="5'-nuclease"/>
    <property type="match status" value="1"/>
</dbReference>
<accession>A0A0F9Z0D9</accession>
<evidence type="ECO:0000313" key="1">
    <source>
        <dbReference type="EMBL" id="KKP37159.1"/>
    </source>
</evidence>
<name>A0A0F9Z0D9_9BACT</name>
<gene>
    <name evidence="1" type="ORF">UR23_C0006G0006</name>
</gene>
<protein>
    <recommendedName>
        <fullName evidence="3">PIN domain-containing protein</fullName>
    </recommendedName>
</protein>
<evidence type="ECO:0000313" key="2">
    <source>
        <dbReference type="Proteomes" id="UP000034349"/>
    </source>
</evidence>
<dbReference type="Proteomes" id="UP000034349">
    <property type="component" value="Unassembled WGS sequence"/>
</dbReference>
<sequence length="187" mass="21835">MKTTPVLLSLIKTEFKQLLSALQQKHILIDTNFLIDANRNKNIFSDLIESLKKNSCTLVTINGVYHEFIKGRKSIEDYKSMFSYYQEIIDYEIPFDSSVRENANTLIKVLLKRSSQISYTDILLLATLMKYNQNMYLLSKDKSDIPLFLFPVKATIPIDSGETNYFYSIYSLDQINYEKELEKILKK</sequence>
<proteinExistence type="predicted"/>
<dbReference type="AlphaFoldDB" id="A0A0F9Z0D9"/>
<comment type="caution">
    <text evidence="1">The sequence shown here is derived from an EMBL/GenBank/DDBJ whole genome shotgun (WGS) entry which is preliminary data.</text>
</comment>
<dbReference type="InterPro" id="IPR029060">
    <property type="entry name" value="PIN-like_dom_sf"/>
</dbReference>